<dbReference type="OMA" id="WGHETVE"/>
<proteinExistence type="predicted"/>
<dbReference type="Pfam" id="PF16845">
    <property type="entry name" value="SQAPI"/>
    <property type="match status" value="1"/>
</dbReference>
<dbReference type="CDD" id="cd00042">
    <property type="entry name" value="CY"/>
    <property type="match status" value="1"/>
</dbReference>
<reference evidence="2" key="1">
    <citation type="submission" date="2025-08" db="UniProtKB">
        <authorList>
            <consortium name="RefSeq"/>
        </authorList>
    </citation>
    <scope>IDENTIFICATION</scope>
</reference>
<keyword evidence="1" id="KW-1185">Reference proteome</keyword>
<name>A0A1U7ZQP0_NELNU</name>
<dbReference type="FunCoup" id="A0A1U7ZQP0">
    <property type="interactions" value="1"/>
</dbReference>
<dbReference type="RefSeq" id="XP_010256520.1">
    <property type="nucleotide sequence ID" value="XM_010258218.2"/>
</dbReference>
<dbReference type="GeneID" id="104596897"/>
<sequence length="123" mass="13590">MKTQSLLLLPLLVSFPVSNGVSGSDAVSDQKPPALGGWQPIKDVEDPHVQELARFVITQHNKEANTNLKFQKVVRGETQVVAGTKYRLIVAANDGHATNNYEAVVWEKPWEISGRTLTSFKHV</sequence>
<accession>A0A1U7ZQP0</accession>
<dbReference type="PANTHER" id="PTHR47364">
    <property type="entry name" value="CYSTEINE PROTEINASE INHIBITOR 5"/>
    <property type="match status" value="1"/>
</dbReference>
<evidence type="ECO:0000313" key="2">
    <source>
        <dbReference type="RefSeq" id="XP_010256520.1"/>
    </source>
</evidence>
<dbReference type="GO" id="GO:0004869">
    <property type="term" value="F:cysteine-type endopeptidase inhibitor activity"/>
    <property type="evidence" value="ECO:0007669"/>
    <property type="project" value="InterPro"/>
</dbReference>
<dbReference type="InterPro" id="IPR000010">
    <property type="entry name" value="Cystatin_dom"/>
</dbReference>
<dbReference type="KEGG" id="nnu:104596897"/>
<protein>
    <submittedName>
        <fullName evidence="2">Cysteine proteinase inhibitor 1-like</fullName>
    </submittedName>
</protein>
<gene>
    <name evidence="2" type="primary">LOC104596897</name>
</gene>
<dbReference type="InterPro" id="IPR046350">
    <property type="entry name" value="Cystatin_sf"/>
</dbReference>
<organism evidence="1 2">
    <name type="scientific">Nelumbo nucifera</name>
    <name type="common">Sacred lotus</name>
    <dbReference type="NCBI Taxonomy" id="4432"/>
    <lineage>
        <taxon>Eukaryota</taxon>
        <taxon>Viridiplantae</taxon>
        <taxon>Streptophyta</taxon>
        <taxon>Embryophyta</taxon>
        <taxon>Tracheophyta</taxon>
        <taxon>Spermatophyta</taxon>
        <taxon>Magnoliopsida</taxon>
        <taxon>Proteales</taxon>
        <taxon>Nelumbonaceae</taxon>
        <taxon>Nelumbo</taxon>
    </lineage>
</organism>
<dbReference type="SUPFAM" id="SSF54403">
    <property type="entry name" value="Cystatin/monellin"/>
    <property type="match status" value="1"/>
</dbReference>
<dbReference type="Proteomes" id="UP000189703">
    <property type="component" value="Unplaced"/>
</dbReference>
<dbReference type="OrthoDB" id="2016588at2759"/>
<dbReference type="SMART" id="SM00043">
    <property type="entry name" value="CY"/>
    <property type="match status" value="1"/>
</dbReference>
<dbReference type="eggNOG" id="ENOG502S46Q">
    <property type="taxonomic scope" value="Eukaryota"/>
</dbReference>
<dbReference type="PANTHER" id="PTHR47364:SF2">
    <property type="entry name" value="CYSTEINE PROTEINASE INHIBITOR 5"/>
    <property type="match status" value="1"/>
</dbReference>
<dbReference type="AlphaFoldDB" id="A0A1U7ZQP0"/>
<dbReference type="Gene3D" id="3.10.450.10">
    <property type="match status" value="1"/>
</dbReference>
<evidence type="ECO:0000313" key="1">
    <source>
        <dbReference type="Proteomes" id="UP000189703"/>
    </source>
</evidence>